<evidence type="ECO:0000313" key="1">
    <source>
        <dbReference type="EMBL" id="CCV05665.1"/>
    </source>
</evidence>
<accession>M5ENB1</accession>
<proteinExistence type="predicted"/>
<dbReference type="Proteomes" id="UP000012062">
    <property type="component" value="Unassembled WGS sequence"/>
</dbReference>
<evidence type="ECO:0008006" key="3">
    <source>
        <dbReference type="Google" id="ProtNLM"/>
    </source>
</evidence>
<gene>
    <name evidence="1" type="ORF">MESS2_1630022</name>
</gene>
<organism evidence="1 2">
    <name type="scientific">Mesorhizobium metallidurans STM 2683</name>
    <dbReference type="NCBI Taxonomy" id="1297569"/>
    <lineage>
        <taxon>Bacteria</taxon>
        <taxon>Pseudomonadati</taxon>
        <taxon>Pseudomonadota</taxon>
        <taxon>Alphaproteobacteria</taxon>
        <taxon>Hyphomicrobiales</taxon>
        <taxon>Phyllobacteriaceae</taxon>
        <taxon>Mesorhizobium</taxon>
    </lineage>
</organism>
<protein>
    <recommendedName>
        <fullName evidence="3">DUF982 domain-containing protein</fullName>
    </recommendedName>
</protein>
<comment type="caution">
    <text evidence="1">The sequence shown here is derived from an EMBL/GenBank/DDBJ whole genome shotgun (WGS) entry which is preliminary data.</text>
</comment>
<name>M5ENB1_9HYPH</name>
<sequence length="98" mass="10231">MGKFLPLTIKLLDGKSLMVSSICEAEAALLGNWPNKEAAAYKDAGRLIAAAKDGSCNPAVAFAAFKAAAIDQRVLQPAKQSAALGMLDEVTKDLTKPV</sequence>
<dbReference type="Gene3D" id="6.10.250.730">
    <property type="match status" value="1"/>
</dbReference>
<keyword evidence="2" id="KW-1185">Reference proteome</keyword>
<dbReference type="OrthoDB" id="8100242at2"/>
<dbReference type="Pfam" id="PF06169">
    <property type="entry name" value="DUF982"/>
    <property type="match status" value="1"/>
</dbReference>
<dbReference type="EMBL" id="CAUM01000072">
    <property type="protein sequence ID" value="CCV05665.1"/>
    <property type="molecule type" value="Genomic_DNA"/>
</dbReference>
<dbReference type="STRING" id="1297569.MESS2_1630022"/>
<dbReference type="RefSeq" id="WP_008874613.1">
    <property type="nucleotide sequence ID" value="NZ_CAUM01000072.1"/>
</dbReference>
<reference evidence="1 2" key="1">
    <citation type="submission" date="2013-02" db="EMBL/GenBank/DDBJ databases">
        <authorList>
            <person name="Genoscope - CEA"/>
        </authorList>
    </citation>
    <scope>NUCLEOTIDE SEQUENCE [LARGE SCALE GENOMIC DNA]</scope>
    <source>
        <strain evidence="1 2">STM 2683</strain>
    </source>
</reference>
<dbReference type="AlphaFoldDB" id="M5ENB1"/>
<dbReference type="InterPro" id="IPR010385">
    <property type="entry name" value="DUF982"/>
</dbReference>
<evidence type="ECO:0000313" key="2">
    <source>
        <dbReference type="Proteomes" id="UP000012062"/>
    </source>
</evidence>